<dbReference type="Bgee" id="ENSAMXG00000030259">
    <property type="expression patterns" value="Expressed in heart and 13 other cell types or tissues"/>
</dbReference>
<dbReference type="GO" id="GO:0050659">
    <property type="term" value="F:N-acetylgalactosamine 4-sulfate 6-O-sulfotransferase activity"/>
    <property type="evidence" value="ECO:0007669"/>
    <property type="project" value="TreeGrafter"/>
</dbReference>
<sequence>MAHLHYKYSLLSSEAEEYRKRPLPLQLDYAPLGVFAVLEVERELQHPRATPLSFLRRPRLYSFIFGLAVIFLIMASYVLSSERKGLLLTPSPYHADPSLNPSTLPFNVSSNRDHAHMTEMLHQIVSRVDFSPRKLPDLRTLVHSEPHMFSVIPQHFLPDVKNPCWYEQLSGNVSANPYRRNLYSLYSRQSRAAFQYLQNSFRKHLLLRDGRFFRIRCLPYFYIIGQPKCGTTDLYDRLRLHPDVRVTTLKEPHWWTRKRFGIIRPSDGLHARYPVEDYLDLFDLPAHQIQNRLLANRSRGSNHANIIISEASASTMWDNNAWAYIYDNATEAEPPFLIQDFIHALQPQARFIAILRDPVERLYSDYLYFGIANKSLEDFHEKVWESVQLFHGCLQESSMRACVYNSSLNNAMPVRLQVGLYVVYVLDWLSVFGRDQLLVLRLEDHAADRRLSMHRVFQFLQLGPLSEQKEAEISRRPASNTRRLADKNLGPMLPLTRELLSGFYSPFNRKLANVLRDDAFLWNTHSRTGQRNR</sequence>
<dbReference type="EC" id="2.8.2.-" evidence="1"/>
<reference evidence="4" key="4">
    <citation type="submission" date="2025-09" db="UniProtKB">
        <authorList>
            <consortium name="Ensembl"/>
        </authorList>
    </citation>
    <scope>IDENTIFICATION</scope>
</reference>
<dbReference type="InterPro" id="IPR027417">
    <property type="entry name" value="P-loop_NTPase"/>
</dbReference>
<evidence type="ECO:0000259" key="3">
    <source>
        <dbReference type="Pfam" id="PF00685"/>
    </source>
</evidence>
<organism evidence="4 5">
    <name type="scientific">Astyanax mexicanus</name>
    <name type="common">Blind cave fish</name>
    <name type="synonym">Astyanax fasciatus mexicanus</name>
    <dbReference type="NCBI Taxonomy" id="7994"/>
    <lineage>
        <taxon>Eukaryota</taxon>
        <taxon>Metazoa</taxon>
        <taxon>Chordata</taxon>
        <taxon>Craniata</taxon>
        <taxon>Vertebrata</taxon>
        <taxon>Euteleostomi</taxon>
        <taxon>Actinopterygii</taxon>
        <taxon>Neopterygii</taxon>
        <taxon>Teleostei</taxon>
        <taxon>Ostariophysi</taxon>
        <taxon>Characiformes</taxon>
        <taxon>Characoidei</taxon>
        <taxon>Acestrorhamphidae</taxon>
        <taxon>Acestrorhamphinae</taxon>
        <taxon>Astyanax</taxon>
    </lineage>
</organism>
<accession>A0A3B1IZJ1</accession>
<proteinExistence type="inferred from homology"/>
<dbReference type="GeneTree" id="ENSGT00390000004719"/>
<feature type="transmembrane region" description="Helical" evidence="2">
    <location>
        <begin position="60"/>
        <end position="79"/>
    </location>
</feature>
<dbReference type="STRING" id="7994.ENSAMXP00000034980"/>
<keyword evidence="5" id="KW-1185">Reference proteome</keyword>
<evidence type="ECO:0000256" key="2">
    <source>
        <dbReference type="SAM" id="Phobius"/>
    </source>
</evidence>
<dbReference type="AlphaFoldDB" id="A0A3B1IZJ1"/>
<dbReference type="InParanoid" id="A0A3B1IZJ1"/>
<dbReference type="Ensembl" id="ENSAMXT00000035015.1">
    <property type="protein sequence ID" value="ENSAMXP00000034980.1"/>
    <property type="gene ID" value="ENSAMXG00000030259.1"/>
</dbReference>
<reference evidence="5" key="2">
    <citation type="journal article" date="2014" name="Nat. Commun.">
        <title>The cavefish genome reveals candidate genes for eye loss.</title>
        <authorList>
            <person name="McGaugh S.E."/>
            <person name="Gross J.B."/>
            <person name="Aken B."/>
            <person name="Blin M."/>
            <person name="Borowsky R."/>
            <person name="Chalopin D."/>
            <person name="Hinaux H."/>
            <person name="Jeffery W.R."/>
            <person name="Keene A."/>
            <person name="Ma L."/>
            <person name="Minx P."/>
            <person name="Murphy D."/>
            <person name="O'Quin K.E."/>
            <person name="Retaux S."/>
            <person name="Rohner N."/>
            <person name="Searle S.M."/>
            <person name="Stahl B.A."/>
            <person name="Tabin C."/>
            <person name="Volff J.N."/>
            <person name="Yoshizawa M."/>
            <person name="Warren W.C."/>
        </authorList>
    </citation>
    <scope>NUCLEOTIDE SEQUENCE [LARGE SCALE GENOMIC DNA]</scope>
    <source>
        <strain evidence="5">female</strain>
    </source>
</reference>
<evidence type="ECO:0000256" key="1">
    <source>
        <dbReference type="RuleBase" id="RU361155"/>
    </source>
</evidence>
<dbReference type="Gene3D" id="3.40.50.300">
    <property type="entry name" value="P-loop containing nucleotide triphosphate hydrolases"/>
    <property type="match status" value="1"/>
</dbReference>
<reference evidence="4" key="3">
    <citation type="submission" date="2025-08" db="UniProtKB">
        <authorList>
            <consortium name="Ensembl"/>
        </authorList>
    </citation>
    <scope>IDENTIFICATION</scope>
</reference>
<protein>
    <recommendedName>
        <fullName evidence="1">Sulfotransferase</fullName>
        <ecNumber evidence="1">2.8.2.-</ecNumber>
    </recommendedName>
</protein>
<dbReference type="Pfam" id="PF00685">
    <property type="entry name" value="Sulfotransfer_1"/>
    <property type="match status" value="1"/>
</dbReference>
<keyword evidence="2" id="KW-1133">Transmembrane helix</keyword>
<reference evidence="5" key="1">
    <citation type="submission" date="2013-03" db="EMBL/GenBank/DDBJ databases">
        <authorList>
            <person name="Jeffery W."/>
            <person name="Warren W."/>
            <person name="Wilson R.K."/>
        </authorList>
    </citation>
    <scope>NUCLEOTIDE SEQUENCE</scope>
    <source>
        <strain evidence="5">female</strain>
    </source>
</reference>
<name>A0A3B1IZJ1_ASTMX</name>
<keyword evidence="2" id="KW-0472">Membrane</keyword>
<dbReference type="PANTHER" id="PTHR15723">
    <property type="entry name" value="CARBOHYDRATE SULFOTRANSFERASE 15"/>
    <property type="match status" value="1"/>
</dbReference>
<dbReference type="OrthoDB" id="8068875at2759"/>
<keyword evidence="1" id="KW-0808">Transferase</keyword>
<dbReference type="Proteomes" id="UP000018467">
    <property type="component" value="Unassembled WGS sequence"/>
</dbReference>
<dbReference type="SUPFAM" id="SSF52540">
    <property type="entry name" value="P-loop containing nucleoside triphosphate hydrolases"/>
    <property type="match status" value="1"/>
</dbReference>
<keyword evidence="2" id="KW-0812">Transmembrane</keyword>
<feature type="domain" description="Sulfotransferase" evidence="3">
    <location>
        <begin position="222"/>
        <end position="481"/>
    </location>
</feature>
<dbReference type="InterPro" id="IPR000863">
    <property type="entry name" value="Sulfotransferase_dom"/>
</dbReference>
<dbReference type="PANTHER" id="PTHR15723:SF0">
    <property type="entry name" value="CARBOHYDRATE SULFOTRANSFERASE 15"/>
    <property type="match status" value="1"/>
</dbReference>
<comment type="similarity">
    <text evidence="1">Belongs to the sulfotransferase 1 family.</text>
</comment>
<evidence type="ECO:0000313" key="4">
    <source>
        <dbReference type="Ensembl" id="ENSAMXP00000034980.1"/>
    </source>
</evidence>
<dbReference type="InterPro" id="IPR052654">
    <property type="entry name" value="CS_Sulfotransferase"/>
</dbReference>
<evidence type="ECO:0000313" key="5">
    <source>
        <dbReference type="Proteomes" id="UP000018467"/>
    </source>
</evidence>
<dbReference type="GO" id="GO:0019319">
    <property type="term" value="P:hexose biosynthetic process"/>
    <property type="evidence" value="ECO:0007669"/>
    <property type="project" value="TreeGrafter"/>
</dbReference>